<dbReference type="AlphaFoldDB" id="A0A4V5ZX50"/>
<reference evidence="1 2" key="2">
    <citation type="journal article" date="2019" name="G3 (Bethesda)">
        <title>Hybrid Assembly of the Genome of the Entomopathogenic Nematode Steinernema carpocapsae Identifies the X-Chromosome.</title>
        <authorList>
            <person name="Serra L."/>
            <person name="Macchietto M."/>
            <person name="Macias-Munoz A."/>
            <person name="McGill C.J."/>
            <person name="Rodriguez I.M."/>
            <person name="Rodriguez B."/>
            <person name="Murad R."/>
            <person name="Mortazavi A."/>
        </authorList>
    </citation>
    <scope>NUCLEOTIDE SEQUENCE [LARGE SCALE GENOMIC DNA]</scope>
    <source>
        <strain evidence="1 2">ALL</strain>
    </source>
</reference>
<gene>
    <name evidence="1" type="ORF">L596_029870</name>
</gene>
<dbReference type="EMBL" id="AZBU02000013">
    <property type="protein sequence ID" value="TKR58425.1"/>
    <property type="molecule type" value="Genomic_DNA"/>
</dbReference>
<keyword evidence="2" id="KW-1185">Reference proteome</keyword>
<reference evidence="1 2" key="1">
    <citation type="journal article" date="2015" name="Genome Biol.">
        <title>Comparative genomics of Steinernema reveals deeply conserved gene regulatory networks.</title>
        <authorList>
            <person name="Dillman A.R."/>
            <person name="Macchietto M."/>
            <person name="Porter C.F."/>
            <person name="Rogers A."/>
            <person name="Williams B."/>
            <person name="Antoshechkin I."/>
            <person name="Lee M.M."/>
            <person name="Goodwin Z."/>
            <person name="Lu X."/>
            <person name="Lewis E.E."/>
            <person name="Goodrich-Blair H."/>
            <person name="Stock S.P."/>
            <person name="Adams B.J."/>
            <person name="Sternberg P.W."/>
            <person name="Mortazavi A."/>
        </authorList>
    </citation>
    <scope>NUCLEOTIDE SEQUENCE [LARGE SCALE GENOMIC DNA]</scope>
    <source>
        <strain evidence="1 2">ALL</strain>
    </source>
</reference>
<dbReference type="Proteomes" id="UP000298663">
    <property type="component" value="Unassembled WGS sequence"/>
</dbReference>
<accession>A0A4V5ZX50</accession>
<evidence type="ECO:0000313" key="1">
    <source>
        <dbReference type="EMBL" id="TKR58425.1"/>
    </source>
</evidence>
<comment type="caution">
    <text evidence="1">The sequence shown here is derived from an EMBL/GenBank/DDBJ whole genome shotgun (WGS) entry which is preliminary data.</text>
</comment>
<name>A0A4V5ZX50_STECR</name>
<evidence type="ECO:0000313" key="2">
    <source>
        <dbReference type="Proteomes" id="UP000298663"/>
    </source>
</evidence>
<proteinExistence type="predicted"/>
<organism evidence="1 2">
    <name type="scientific">Steinernema carpocapsae</name>
    <name type="common">Entomopathogenic nematode</name>
    <dbReference type="NCBI Taxonomy" id="34508"/>
    <lineage>
        <taxon>Eukaryota</taxon>
        <taxon>Metazoa</taxon>
        <taxon>Ecdysozoa</taxon>
        <taxon>Nematoda</taxon>
        <taxon>Chromadorea</taxon>
        <taxon>Rhabditida</taxon>
        <taxon>Tylenchina</taxon>
        <taxon>Panagrolaimomorpha</taxon>
        <taxon>Strongyloidoidea</taxon>
        <taxon>Steinernematidae</taxon>
        <taxon>Steinernema</taxon>
    </lineage>
</organism>
<protein>
    <submittedName>
        <fullName evidence="1">Uncharacterized protein</fullName>
    </submittedName>
</protein>
<sequence length="172" mass="19844">MVVQITSKEIDNCDGNIMDLDWMELRGDLLAREYKPCSLLLDDILPGQAVLLDTLSRRLCHEDWIRRVTVRNFREVTIHVNTIQYLASVISIKALILDVRLENHFIEAFRCHVDLQQIEIRRVPECASSYVTDIGFALTVRPSTRRCFVRISVQDSKLSLFSRGAFNGLECF</sequence>